<reference evidence="2" key="1">
    <citation type="journal article" date="2014" name="Front. Microbiol.">
        <title>High frequency of phylogenetically diverse reductive dehalogenase-homologous genes in deep subseafloor sedimentary metagenomes.</title>
        <authorList>
            <person name="Kawai M."/>
            <person name="Futagami T."/>
            <person name="Toyoda A."/>
            <person name="Takaki Y."/>
            <person name="Nishi S."/>
            <person name="Hori S."/>
            <person name="Arai W."/>
            <person name="Tsubouchi T."/>
            <person name="Morono Y."/>
            <person name="Uchiyama I."/>
            <person name="Ito T."/>
            <person name="Fujiyama A."/>
            <person name="Inagaki F."/>
            <person name="Takami H."/>
        </authorList>
    </citation>
    <scope>NUCLEOTIDE SEQUENCE</scope>
    <source>
        <strain evidence="2">Expedition CK06-06</strain>
    </source>
</reference>
<gene>
    <name evidence="2" type="ORF">S01H1_64489</name>
</gene>
<protein>
    <recommendedName>
        <fullName evidence="1">DUF4440 domain-containing protein</fullName>
    </recommendedName>
</protein>
<dbReference type="Gene3D" id="3.10.450.50">
    <property type="match status" value="1"/>
</dbReference>
<organism evidence="2">
    <name type="scientific">marine sediment metagenome</name>
    <dbReference type="NCBI Taxonomy" id="412755"/>
    <lineage>
        <taxon>unclassified sequences</taxon>
        <taxon>metagenomes</taxon>
        <taxon>ecological metagenomes</taxon>
    </lineage>
</organism>
<evidence type="ECO:0000259" key="1">
    <source>
        <dbReference type="Pfam" id="PF14534"/>
    </source>
</evidence>
<evidence type="ECO:0000313" key="2">
    <source>
        <dbReference type="EMBL" id="GAG29761.1"/>
    </source>
</evidence>
<dbReference type="Pfam" id="PF14534">
    <property type="entry name" value="DUF4440"/>
    <property type="match status" value="1"/>
</dbReference>
<accession>X0XYD7</accession>
<dbReference type="InterPro" id="IPR032710">
    <property type="entry name" value="NTF2-like_dom_sf"/>
</dbReference>
<dbReference type="EMBL" id="BARS01042509">
    <property type="protein sequence ID" value="GAG29761.1"/>
    <property type="molecule type" value="Genomic_DNA"/>
</dbReference>
<dbReference type="AlphaFoldDB" id="X0XYD7"/>
<feature type="non-terminal residue" evidence="2">
    <location>
        <position position="1"/>
    </location>
</feature>
<proteinExistence type="predicted"/>
<name>X0XYD7_9ZZZZ</name>
<feature type="domain" description="DUF4440" evidence="1">
    <location>
        <begin position="46"/>
        <end position="159"/>
    </location>
</feature>
<dbReference type="SUPFAM" id="SSF54427">
    <property type="entry name" value="NTF2-like"/>
    <property type="match status" value="1"/>
</dbReference>
<comment type="caution">
    <text evidence="2">The sequence shown here is derived from an EMBL/GenBank/DDBJ whole genome shotgun (WGS) entry which is preliminary data.</text>
</comment>
<sequence>APELGSLYLAQANDTGTDSTVKKLQGTITLYVTEENVDVEADIAAIEDVLNQYALALNTGDLELWLSLNTDDIVKMPPNAPASFGKEQLRANMEPAFDNFTFEMAIYPEETQVDGDLGYSWCTYTVSMTPKAGGETIISEPDGKALGIYKRQPDGSWKLSHDCYNSNVPPPTVE</sequence>
<dbReference type="InterPro" id="IPR027843">
    <property type="entry name" value="DUF4440"/>
</dbReference>